<gene>
    <name evidence="2" type="ORF">DYB25_002048</name>
    <name evidence="3" type="ORF">DYB34_003962</name>
</gene>
<dbReference type="VEuPathDB" id="FungiDB:H257_03042"/>
<dbReference type="AlphaFoldDB" id="A0A397AXM9"/>
<dbReference type="EMBL" id="QUTA01006530">
    <property type="protein sequence ID" value="RHY10778.1"/>
    <property type="molecule type" value="Genomic_DNA"/>
</dbReference>
<dbReference type="EMBL" id="QUTB01009513">
    <property type="protein sequence ID" value="RHY40864.1"/>
    <property type="molecule type" value="Genomic_DNA"/>
</dbReference>
<feature type="region of interest" description="Disordered" evidence="1">
    <location>
        <begin position="1"/>
        <end position="21"/>
    </location>
</feature>
<evidence type="ECO:0000256" key="1">
    <source>
        <dbReference type="SAM" id="MobiDB-lite"/>
    </source>
</evidence>
<protein>
    <submittedName>
        <fullName evidence="2">Uncharacterized protein</fullName>
    </submittedName>
</protein>
<dbReference type="Proteomes" id="UP000283543">
    <property type="component" value="Unassembled WGS sequence"/>
</dbReference>
<organism evidence="2 4">
    <name type="scientific">Aphanomyces astaci</name>
    <name type="common">Crayfish plague agent</name>
    <dbReference type="NCBI Taxonomy" id="112090"/>
    <lineage>
        <taxon>Eukaryota</taxon>
        <taxon>Sar</taxon>
        <taxon>Stramenopiles</taxon>
        <taxon>Oomycota</taxon>
        <taxon>Saprolegniomycetes</taxon>
        <taxon>Saprolegniales</taxon>
        <taxon>Verrucalvaceae</taxon>
        <taxon>Aphanomyces</taxon>
    </lineage>
</organism>
<sequence>MSVADVESPPPPPPAVVLQGDTNDPHTLLRAVFQYYCRFGRTSTQGCSTDVTLVKLKRERRITYAMFLEAMGIMALKKYPNLTLNHGQQLDPPNTVITLEKTQLSLEQYQRQVHMVNTLSRVNSASQAEVQDLEDRIKFCYMLQDEVAELVSDLPRGYEAYRRICKEVEILSANLEASVKYMAKVHLHRSGVVVAEDSPRKRENAALNKLFPHGMAPGIQETMKQIMQAEHNRVRFKDAKRPVDDKDDDGDDADSFRPSEFSDLCLGHMEDTAHNKQTTSHMKKKSLLPSIRDNTGCPADELEVRQMLGEVTTLLHEPTTMTRRKPSAPKDGHVDDAIRLFLEAQVASVKLRAQRPAQNTLFKQMSYGSSTSQWPLDDRFKLIGTELVQGMWTQITDVVASKTKWDIQLLVTYIKLNPTPDAWQLYLDTRRASFVTRSPDSLDNFLRHVPALLKEDLDVFCIPCDGAPLSIFPAPDIQQDAIERMNQVVDSVYGPTLRALLGTRIKALVADSTGWMDKSSQSLQLPFVSYAPAYVVQPQSREYAYPYAPHANRSLLGSSNSMANVGALGRSFRFSIASPRGTKAGGQGDVDVLLANPSQHGVWLQFAVSSLQFSDTSAPAVLMNGIYVFFGDLETVHSRCKKKIRVDIKACIGWAVLALVSPANAPSPTWIEATIESYRKDDNSCQVVLTPSASLFESWLPLDTHIRMAPSDPKCRIHAGKRWLALVDEINTAAHVMSGYCPDPCRRHVESAMWATLSNPFRPADFIFSRYLRSAIHDATRREIVLESRAVGQFNADTGVYGYPVRVQEHLLRARCESVATIMYDVSDCLHLCIRSNAHMSIARLFVQVIQEELSVFLREIAKSTMGDTTTALESLVETAVGLGLMLDTWQTHTQAKIFDRAPTPTTQWTHDTFAKVCATILATKHTVLACIYAQWRRECTQSYFPNVAQHGWSSVKPYFGDSRISAGVQCLVFRVDSLVSRVVSACAMPFGNAVTTRPMQCMCWSMVLHGLECFSALYKAIQVSRARLWQFKMDVLYMLCGMYRSTQRIRELDTADDDMSMCKNWRYT</sequence>
<evidence type="ECO:0000313" key="3">
    <source>
        <dbReference type="EMBL" id="RHY40864.1"/>
    </source>
</evidence>
<evidence type="ECO:0000313" key="5">
    <source>
        <dbReference type="Proteomes" id="UP000283543"/>
    </source>
</evidence>
<accession>A0A397AXM9</accession>
<comment type="caution">
    <text evidence="2">The sequence shown here is derived from an EMBL/GenBank/DDBJ whole genome shotgun (WGS) entry which is preliminary data.</text>
</comment>
<dbReference type="Proteomes" id="UP000266239">
    <property type="component" value="Unassembled WGS sequence"/>
</dbReference>
<feature type="region of interest" description="Disordered" evidence="1">
    <location>
        <begin position="237"/>
        <end position="257"/>
    </location>
</feature>
<reference evidence="4 5" key="1">
    <citation type="submission" date="2018-08" db="EMBL/GenBank/DDBJ databases">
        <title>Aphanomyces genome sequencing and annotation.</title>
        <authorList>
            <person name="Minardi D."/>
            <person name="Oidtmann B."/>
            <person name="Van Der Giezen M."/>
            <person name="Studholme D.J."/>
        </authorList>
    </citation>
    <scope>NUCLEOTIDE SEQUENCE [LARGE SCALE GENOMIC DNA]</scope>
    <source>
        <strain evidence="3 5">Si</strain>
        <strain evidence="2 4">Yx</strain>
    </source>
</reference>
<proteinExistence type="predicted"/>
<evidence type="ECO:0000313" key="2">
    <source>
        <dbReference type="EMBL" id="RHY10778.1"/>
    </source>
</evidence>
<name>A0A397AXM9_APHAT</name>
<dbReference type="VEuPathDB" id="FungiDB:H257_03043"/>
<evidence type="ECO:0000313" key="4">
    <source>
        <dbReference type="Proteomes" id="UP000266239"/>
    </source>
</evidence>